<dbReference type="InterPro" id="IPR003812">
    <property type="entry name" value="Fido"/>
</dbReference>
<evidence type="ECO:0000313" key="4">
    <source>
        <dbReference type="EMBL" id="MBB6333553.1"/>
    </source>
</evidence>
<dbReference type="PANTHER" id="PTHR13504:SF38">
    <property type="entry name" value="FIDO DOMAIN-CONTAINING PROTEIN"/>
    <property type="match status" value="1"/>
</dbReference>
<evidence type="ECO:0000256" key="1">
    <source>
        <dbReference type="PIRSR" id="PIRSR640198-1"/>
    </source>
</evidence>
<accession>A0A923E0A4</accession>
<evidence type="ECO:0000259" key="3">
    <source>
        <dbReference type="PROSITE" id="PS51459"/>
    </source>
</evidence>
<evidence type="ECO:0000313" key="5">
    <source>
        <dbReference type="Proteomes" id="UP000617426"/>
    </source>
</evidence>
<protein>
    <submittedName>
        <fullName evidence="4">Fic family protein</fullName>
    </submittedName>
</protein>
<comment type="caution">
    <text evidence="4">The sequence shown here is derived from an EMBL/GenBank/DDBJ whole genome shotgun (WGS) entry which is preliminary data.</text>
</comment>
<proteinExistence type="predicted"/>
<dbReference type="EMBL" id="JACHMK010000001">
    <property type="protein sequence ID" value="MBB6333553.1"/>
    <property type="molecule type" value="Genomic_DNA"/>
</dbReference>
<keyword evidence="2" id="KW-0547">Nucleotide-binding</keyword>
<organism evidence="4 5">
    <name type="scientific">Schaalia hyovaginalis</name>
    <dbReference type="NCBI Taxonomy" id="29316"/>
    <lineage>
        <taxon>Bacteria</taxon>
        <taxon>Bacillati</taxon>
        <taxon>Actinomycetota</taxon>
        <taxon>Actinomycetes</taxon>
        <taxon>Actinomycetales</taxon>
        <taxon>Actinomycetaceae</taxon>
        <taxon>Schaalia</taxon>
    </lineage>
</organism>
<keyword evidence="5" id="KW-1185">Reference proteome</keyword>
<dbReference type="Proteomes" id="UP000617426">
    <property type="component" value="Unassembled WGS sequence"/>
</dbReference>
<dbReference type="RefSeq" id="WP_184451263.1">
    <property type="nucleotide sequence ID" value="NZ_JACHMK010000001.1"/>
</dbReference>
<name>A0A923E0A4_9ACTO</name>
<feature type="domain" description="Fido" evidence="3">
    <location>
        <begin position="187"/>
        <end position="343"/>
    </location>
</feature>
<reference evidence="4" key="1">
    <citation type="submission" date="2020-08" db="EMBL/GenBank/DDBJ databases">
        <title>Sequencing the genomes of 1000 actinobacteria strains.</title>
        <authorList>
            <person name="Klenk H.-P."/>
        </authorList>
    </citation>
    <scope>NUCLEOTIDE SEQUENCE</scope>
    <source>
        <strain evidence="4">DSM 10695</strain>
    </source>
</reference>
<feature type="active site" evidence="1">
    <location>
        <position position="281"/>
    </location>
</feature>
<sequence>MKTPVPPPAPLGVLKRRFLMSEASPQRMLDLVTLPELARDREYHPWEWFFRHEPPSGFTREEWWTAVRWKREETARPLPLRLTGGTPLSFNLPDPLLELLEEITARTKGQIELPEPVMNPTTRNRYLVSSLMEEAVTSSQLEGASTSRVVAKRMLREGRTPTNRSERMIVNNYLAMLRIIELKDEPLSPELIMEIHRRVTEGTLDDPSEAGCMQAPGEERVRIYGDIANEQVLHVPPPAEELEERMSALCAFANSEGSADTGYVPPLIRAMALHFMMGYDHYFADGNGRTSRAVFYWSMLHQGFFLAEFLSLSRLFRAAPAKYARTFLLTEQDEGDLTHFLLEHARFLMRAIEELDTYLALKTRSLTALGRALRATDLNHRQIAVLESFMRDPGGCVTVAQHSATHGVVKQTARTDLQGLESCGFLLSARRGRGITWFPVDDLADRIEGRSM</sequence>
<feature type="binding site" evidence="2">
    <location>
        <begin position="285"/>
        <end position="292"/>
    </location>
    <ligand>
        <name>ATP</name>
        <dbReference type="ChEBI" id="CHEBI:30616"/>
    </ligand>
</feature>
<evidence type="ECO:0000256" key="2">
    <source>
        <dbReference type="PIRSR" id="PIRSR640198-2"/>
    </source>
</evidence>
<dbReference type="InterPro" id="IPR036597">
    <property type="entry name" value="Fido-like_dom_sf"/>
</dbReference>
<dbReference type="InterPro" id="IPR040198">
    <property type="entry name" value="Fido_containing"/>
</dbReference>
<dbReference type="GO" id="GO:0005524">
    <property type="term" value="F:ATP binding"/>
    <property type="evidence" value="ECO:0007669"/>
    <property type="project" value="UniProtKB-KW"/>
</dbReference>
<gene>
    <name evidence="4" type="ORF">HD592_000118</name>
</gene>
<dbReference type="PANTHER" id="PTHR13504">
    <property type="entry name" value="FIDO DOMAIN-CONTAINING PROTEIN DDB_G0283145"/>
    <property type="match status" value="1"/>
</dbReference>
<dbReference type="PROSITE" id="PS51459">
    <property type="entry name" value="FIDO"/>
    <property type="match status" value="1"/>
</dbReference>
<keyword evidence="2" id="KW-0067">ATP-binding</keyword>
<dbReference type="Pfam" id="PF02661">
    <property type="entry name" value="Fic"/>
    <property type="match status" value="1"/>
</dbReference>
<dbReference type="SUPFAM" id="SSF140931">
    <property type="entry name" value="Fic-like"/>
    <property type="match status" value="1"/>
</dbReference>
<dbReference type="AlphaFoldDB" id="A0A923E0A4"/>
<dbReference type="Gene3D" id="1.10.3290.10">
    <property type="entry name" value="Fido-like domain"/>
    <property type="match status" value="1"/>
</dbReference>